<dbReference type="SUPFAM" id="SSF56801">
    <property type="entry name" value="Acetyl-CoA synthetase-like"/>
    <property type="match status" value="2"/>
</dbReference>
<dbReference type="GO" id="GO:0043041">
    <property type="term" value="P:amino acid activation for nonribosomal peptide biosynthetic process"/>
    <property type="evidence" value="ECO:0007669"/>
    <property type="project" value="TreeGrafter"/>
</dbReference>
<organism evidence="6 7">
    <name type="scientific">Sphaerisporangium krabiense</name>
    <dbReference type="NCBI Taxonomy" id="763782"/>
    <lineage>
        <taxon>Bacteria</taxon>
        <taxon>Bacillati</taxon>
        <taxon>Actinomycetota</taxon>
        <taxon>Actinomycetes</taxon>
        <taxon>Streptosporangiales</taxon>
        <taxon>Streptosporangiaceae</taxon>
        <taxon>Sphaerisporangium</taxon>
    </lineage>
</organism>
<dbReference type="PANTHER" id="PTHR45527">
    <property type="entry name" value="NONRIBOSOMAL PEPTIDE SYNTHETASE"/>
    <property type="match status" value="1"/>
</dbReference>
<dbReference type="Gene3D" id="3.30.300.30">
    <property type="match status" value="2"/>
</dbReference>
<evidence type="ECO:0000313" key="7">
    <source>
        <dbReference type="Proteomes" id="UP000588112"/>
    </source>
</evidence>
<dbReference type="InterPro" id="IPR036736">
    <property type="entry name" value="ACP-like_sf"/>
</dbReference>
<dbReference type="NCBIfam" id="TIGR01733">
    <property type="entry name" value="AA-adenyl-dom"/>
    <property type="match status" value="2"/>
</dbReference>
<dbReference type="Pfam" id="PF13193">
    <property type="entry name" value="AMP-binding_C"/>
    <property type="match status" value="2"/>
</dbReference>
<proteinExistence type="predicted"/>
<comment type="cofactor">
    <cofactor evidence="1">
        <name>pantetheine 4'-phosphate</name>
        <dbReference type="ChEBI" id="CHEBI:47942"/>
    </cofactor>
</comment>
<dbReference type="EMBL" id="JACHBR010000001">
    <property type="protein sequence ID" value="MBB5625458.1"/>
    <property type="molecule type" value="Genomic_DNA"/>
</dbReference>
<dbReference type="InterPro" id="IPR045851">
    <property type="entry name" value="AMP-bd_C_sf"/>
</dbReference>
<dbReference type="InterPro" id="IPR025110">
    <property type="entry name" value="AMP-bd_C"/>
</dbReference>
<dbReference type="CDD" id="cd19531">
    <property type="entry name" value="LCL_NRPS-like"/>
    <property type="match status" value="2"/>
</dbReference>
<dbReference type="InterPro" id="IPR010071">
    <property type="entry name" value="AA_adenyl_dom"/>
</dbReference>
<evidence type="ECO:0000256" key="3">
    <source>
        <dbReference type="ARBA" id="ARBA00022553"/>
    </source>
</evidence>
<feature type="region of interest" description="Disordered" evidence="4">
    <location>
        <begin position="1190"/>
        <end position="1209"/>
    </location>
</feature>
<evidence type="ECO:0000256" key="4">
    <source>
        <dbReference type="SAM" id="MobiDB-lite"/>
    </source>
</evidence>
<evidence type="ECO:0000313" key="6">
    <source>
        <dbReference type="EMBL" id="MBB5625458.1"/>
    </source>
</evidence>
<dbReference type="InterPro" id="IPR020845">
    <property type="entry name" value="AMP-binding_CS"/>
</dbReference>
<keyword evidence="2" id="KW-0596">Phosphopantetheine</keyword>
<dbReference type="Pfam" id="PF00550">
    <property type="entry name" value="PP-binding"/>
    <property type="match status" value="2"/>
</dbReference>
<dbReference type="FunFam" id="3.40.50.12780:FF:000012">
    <property type="entry name" value="Non-ribosomal peptide synthetase"/>
    <property type="match status" value="1"/>
</dbReference>
<feature type="region of interest" description="Disordered" evidence="4">
    <location>
        <begin position="977"/>
        <end position="1008"/>
    </location>
</feature>
<evidence type="ECO:0000256" key="2">
    <source>
        <dbReference type="ARBA" id="ARBA00022450"/>
    </source>
</evidence>
<dbReference type="GO" id="GO:0005737">
    <property type="term" value="C:cytoplasm"/>
    <property type="evidence" value="ECO:0007669"/>
    <property type="project" value="TreeGrafter"/>
</dbReference>
<feature type="compositionally biased region" description="Pro residues" evidence="4">
    <location>
        <begin position="996"/>
        <end position="1006"/>
    </location>
</feature>
<dbReference type="GO" id="GO:0008610">
    <property type="term" value="P:lipid biosynthetic process"/>
    <property type="evidence" value="ECO:0007669"/>
    <property type="project" value="UniProtKB-ARBA"/>
</dbReference>
<protein>
    <submittedName>
        <fullName evidence="6">Amino acid adenylation domain-containing protein</fullName>
    </submittedName>
</protein>
<dbReference type="InterPro" id="IPR001242">
    <property type="entry name" value="Condensation_dom"/>
</dbReference>
<dbReference type="NCBIfam" id="NF003417">
    <property type="entry name" value="PRK04813.1"/>
    <property type="match status" value="2"/>
</dbReference>
<dbReference type="PROSITE" id="PS00012">
    <property type="entry name" value="PHOSPHOPANTETHEINE"/>
    <property type="match status" value="2"/>
</dbReference>
<dbReference type="PROSITE" id="PS00455">
    <property type="entry name" value="AMP_BINDING"/>
    <property type="match status" value="2"/>
</dbReference>
<keyword evidence="3" id="KW-0597">Phosphoprotein</keyword>
<gene>
    <name evidence="6" type="ORF">BJ981_001157</name>
</gene>
<accession>A0A7W8Z0Y4</accession>
<feature type="domain" description="Carrier" evidence="5">
    <location>
        <begin position="1912"/>
        <end position="1987"/>
    </location>
</feature>
<dbReference type="GO" id="GO:0072330">
    <property type="term" value="P:monocarboxylic acid biosynthetic process"/>
    <property type="evidence" value="ECO:0007669"/>
    <property type="project" value="UniProtKB-ARBA"/>
</dbReference>
<dbReference type="Gene3D" id="3.30.559.30">
    <property type="entry name" value="Nonribosomal peptide synthetase, condensation domain"/>
    <property type="match status" value="2"/>
</dbReference>
<dbReference type="Gene3D" id="3.30.559.10">
    <property type="entry name" value="Chloramphenicol acetyltransferase-like domain"/>
    <property type="match status" value="2"/>
</dbReference>
<keyword evidence="7" id="KW-1185">Reference proteome</keyword>
<dbReference type="Pfam" id="PF00501">
    <property type="entry name" value="AMP-binding"/>
    <property type="match status" value="2"/>
</dbReference>
<name>A0A7W8Z0Y4_9ACTN</name>
<dbReference type="Gene3D" id="1.10.1200.10">
    <property type="entry name" value="ACP-like"/>
    <property type="match status" value="2"/>
</dbReference>
<dbReference type="GO" id="GO:0031177">
    <property type="term" value="F:phosphopantetheine binding"/>
    <property type="evidence" value="ECO:0007669"/>
    <property type="project" value="InterPro"/>
</dbReference>
<comment type="caution">
    <text evidence="6">The sequence shown here is derived from an EMBL/GenBank/DDBJ whole genome shotgun (WGS) entry which is preliminary data.</text>
</comment>
<dbReference type="Proteomes" id="UP000588112">
    <property type="component" value="Unassembled WGS sequence"/>
</dbReference>
<dbReference type="CDD" id="cd05930">
    <property type="entry name" value="A_NRPS"/>
    <property type="match status" value="2"/>
</dbReference>
<evidence type="ECO:0000256" key="1">
    <source>
        <dbReference type="ARBA" id="ARBA00001957"/>
    </source>
</evidence>
<dbReference type="Gene3D" id="3.40.50.12780">
    <property type="entry name" value="N-terminal domain of ligase-like"/>
    <property type="match status" value="2"/>
</dbReference>
<dbReference type="FunFam" id="3.40.50.980:FF:000001">
    <property type="entry name" value="Non-ribosomal peptide synthetase"/>
    <property type="match status" value="1"/>
</dbReference>
<dbReference type="InterPro" id="IPR000873">
    <property type="entry name" value="AMP-dep_synth/lig_dom"/>
</dbReference>
<dbReference type="InterPro" id="IPR009081">
    <property type="entry name" value="PP-bd_ACP"/>
</dbReference>
<dbReference type="PANTHER" id="PTHR45527:SF1">
    <property type="entry name" value="FATTY ACID SYNTHASE"/>
    <property type="match status" value="1"/>
</dbReference>
<reference evidence="6 7" key="1">
    <citation type="submission" date="2020-08" db="EMBL/GenBank/DDBJ databases">
        <title>Sequencing the genomes of 1000 actinobacteria strains.</title>
        <authorList>
            <person name="Klenk H.-P."/>
        </authorList>
    </citation>
    <scope>NUCLEOTIDE SEQUENCE [LARGE SCALE GENOMIC DNA]</scope>
    <source>
        <strain evidence="6 7">DSM 45790</strain>
    </source>
</reference>
<dbReference type="InterPro" id="IPR006162">
    <property type="entry name" value="Ppantetheine_attach_site"/>
</dbReference>
<feature type="domain" description="Carrier" evidence="5">
    <location>
        <begin position="905"/>
        <end position="976"/>
    </location>
</feature>
<dbReference type="SMART" id="SM00823">
    <property type="entry name" value="PKS_PP"/>
    <property type="match status" value="2"/>
</dbReference>
<dbReference type="Pfam" id="PF00668">
    <property type="entry name" value="Condensation"/>
    <property type="match status" value="2"/>
</dbReference>
<dbReference type="GO" id="GO:0003824">
    <property type="term" value="F:catalytic activity"/>
    <property type="evidence" value="ECO:0007669"/>
    <property type="project" value="InterPro"/>
</dbReference>
<dbReference type="SUPFAM" id="SSF52777">
    <property type="entry name" value="CoA-dependent acyltransferases"/>
    <property type="match status" value="4"/>
</dbReference>
<dbReference type="FunFam" id="1.10.1200.10:FF:000016">
    <property type="entry name" value="Non-ribosomal peptide synthase"/>
    <property type="match status" value="1"/>
</dbReference>
<dbReference type="InterPro" id="IPR042099">
    <property type="entry name" value="ANL_N_sf"/>
</dbReference>
<dbReference type="SUPFAM" id="SSF47336">
    <property type="entry name" value="ACP-like"/>
    <property type="match status" value="2"/>
</dbReference>
<dbReference type="PROSITE" id="PS50075">
    <property type="entry name" value="CARRIER"/>
    <property type="match status" value="2"/>
</dbReference>
<sequence length="2007" mass="214893">MNQLDPDDPSYNTVYAYRLRGELDIPALEAAFSAVTARHGALRTRFVQVDGRPAAVVEPPAPVTIEQVTADSEDEARRIVRARTNAAFDLAERPPFRVTLVRLGPADHVLCVVLHHINGDGWSLNVLRTEVADHYAGRALPEALPPQYGDHVLARDDAAELDWWVSRLAGAPVLELPADRVRPATRGTVGGEVRFRIPPELAAKVAEAARQARCTPYMVQLAAYQALLSRHSGQADFCVGTPSAGRDSTELEQMIGYLSTTMVLRCDLSGSPTFAELLRRTRRAVLAALTHRDVSFERLIGVLGVERDPSRTPLFQTMFALHTHGDVADPVPGLAAEPFPLGWHPARVDLSLDLYAEDDGGVLGVAIYSEELFDRETVELLTERYLVLLASAVADPSLPVGRLDLLTGRERARLAAWNDTAAELPPLTLVDLVLDRVAAGPDAVAVVSEDAPGIRRELTYRELAARAAELAARLRDQGAGRGSVVAVRVSRGPAMIVALLGVAMSGAAYLPVDPDYPAARVAYVIEDSGASLVLTDADLDDLLSGEDPTGVAPVERPSPGDTAYVLYTSGSTGRPKGVVVPHRALTNFLLAMRDLVGSEPSDVWLALTSLSFDISALELYLPLVTGGRVVVAGAETARDGAALARLIAGTGVTHVQATPSGWRVLLAGDLPPVVALAGGEPLPLALAAELRARVRRLVNMYGPTETTIWSTAWEVPERPDRVTIGRPIANTTVHVVDEEGATVPIGVPGELLIGGAGVADGYHGRPDLTAERFVRHGGERVYRTGDVVRWSADGTLEFIGRTDNQVKLRGHRIELGEIEAVLEAHPAVRQAVVAVRDDLLAAFVVPDVPDIPDVLDLRRHVAGQLPGYMVPATVVALDALPLTPNGKVDRKALPHPQVARSAGVPPRTDAERLVAGVFAEVLGAADVRADDDFFALGGHSLLATMVTARLPVRIPVRELFTRSTVAALAELLDQTAAGDRGGTGDRAAAGDRGGPRPRPAGEPAPLSPGQERLWFLHRLDPDDASYNMWLVRRLRGPLDAVALERALAALVARHESLRTRFPEEDGVPLAVVEPPGPVPVEALAAAGVAHAEALVAERTNAPFDLASRPPLHVTLIELSPEDHVLCVVLHHILGDGWSLNVMLDELGRLYSGERLDPVPLQFGDIARWQRERNQDELVAYWGERLAGAPQLDLPTDRPPTSPPARKGGFHTFRLPAEDVARLVEQGREHGATLFMTLLTAYQAVLAAQSGQSDITIATVASGRDWVEAEKTVGYLADVLLIRPDPSAAAPVATGRPSFAESLERTRDAVLSAFEHQGIPFERLRVPAFQTMAILHNQDTGAPPAAFSGLVAEPFAHGFEQVKFDLMLEAWQDERELLVVLSYDATLFDHGTIEAMAARLEGVLRQDFAAPPRLTTAAEDARLLELGRGPDVAAEPRVPELVASAVRAHRDSRAVGELTYGELDARAGELAALLQARGARPGDVVGVLLGRTPDSIAALLAVWRAGAAYLPLDPGHPAERLAFMLDDSAAALVLTSADLAGGLPPGVPVAYTSQAVPGSAPEPVPVTGDAAAYVIYTSGSTGTPKGVVVEHRNLAARVAWMVREYGLGPGDRVVQFASLGFDTHAEEIYPTLAAGARLALLPDGAVTLTDHLDGVTVLDLPTAYWHHLVDQIDSIAWPAGLRLVILGGEQVHEAAVRRWRERFGDRVRLVNTYGPTEATIIATLAELDGAPGRPPIGRPIGGTRVYVLDAAGRLAPRGAAGELCVGGDGVARGYLGRPELTAERFADFRGERVYRTGDRARWRPDGRLEFLGRLDEQVKVRGFRIEPGEIEARLLAHPEVGEAAVVAIGDTLAGYVTGSADFTELAEFAGAALPPYMVPTAWARVDRLPLTRSGKVDRAALPTPQAHQEAYVAPGTDAEELVAEVFGEMLGVEKAGVHDDFFSLGGHSLLAVRIVARLRDATGLELPIRTLFTHPTVGGLARAVEELLIAELDQMSEEEAERLAKELR</sequence>
<evidence type="ECO:0000259" key="5">
    <source>
        <dbReference type="PROSITE" id="PS50075"/>
    </source>
</evidence>
<dbReference type="InterPro" id="IPR023213">
    <property type="entry name" value="CAT-like_dom_sf"/>
</dbReference>
<dbReference type="FunFam" id="3.30.300.30:FF:000010">
    <property type="entry name" value="Enterobactin synthetase component F"/>
    <property type="match status" value="1"/>
</dbReference>
<dbReference type="GO" id="GO:0044550">
    <property type="term" value="P:secondary metabolite biosynthetic process"/>
    <property type="evidence" value="ECO:0007669"/>
    <property type="project" value="UniProtKB-ARBA"/>
</dbReference>
<dbReference type="InterPro" id="IPR020806">
    <property type="entry name" value="PKS_PP-bd"/>
</dbReference>